<dbReference type="PANTHER" id="PTHR10867">
    <property type="entry name" value="NNMT/PNMT/TEMT FAMILY MEMBER"/>
    <property type="match status" value="1"/>
</dbReference>
<comment type="similarity">
    <text evidence="1">Belongs to the class I-like SAM-binding methyltransferase superfamily. NNMT/PNMT/TEMT family.</text>
</comment>
<dbReference type="Proteomes" id="UP000440578">
    <property type="component" value="Unassembled WGS sequence"/>
</dbReference>
<evidence type="ECO:0000313" key="6">
    <source>
        <dbReference type="Proteomes" id="UP000440578"/>
    </source>
</evidence>
<accession>A0A6A4V885</accession>
<dbReference type="InterPro" id="IPR029063">
    <property type="entry name" value="SAM-dependent_MTases_sf"/>
</dbReference>
<dbReference type="GO" id="GO:0005829">
    <property type="term" value="C:cytosol"/>
    <property type="evidence" value="ECO:0007669"/>
    <property type="project" value="TreeGrafter"/>
</dbReference>
<evidence type="ECO:0000256" key="2">
    <source>
        <dbReference type="ARBA" id="ARBA00022603"/>
    </source>
</evidence>
<keyword evidence="2" id="KW-0489">Methyltransferase</keyword>
<comment type="caution">
    <text evidence="5">The sequence shown here is derived from an EMBL/GenBank/DDBJ whole genome shotgun (WGS) entry which is preliminary data.</text>
</comment>
<reference evidence="5 6" key="1">
    <citation type="submission" date="2019-07" db="EMBL/GenBank/DDBJ databases">
        <title>Draft genome assembly of a fouling barnacle, Amphibalanus amphitrite (Darwin, 1854): The first reference genome for Thecostraca.</title>
        <authorList>
            <person name="Kim W."/>
        </authorList>
    </citation>
    <scope>NUCLEOTIDE SEQUENCE [LARGE SCALE GENOMIC DNA]</scope>
    <source>
        <strain evidence="5">SNU_AA5</strain>
        <tissue evidence="5">Soma without cirri and trophi</tissue>
    </source>
</reference>
<evidence type="ECO:0000313" key="5">
    <source>
        <dbReference type="EMBL" id="KAF0289359.1"/>
    </source>
</evidence>
<keyword evidence="3" id="KW-0808">Transferase</keyword>
<dbReference type="Gene3D" id="3.40.50.150">
    <property type="entry name" value="Vaccinia Virus protein VP39"/>
    <property type="match status" value="2"/>
</dbReference>
<proteinExistence type="inferred from homology"/>
<evidence type="ECO:0000256" key="1">
    <source>
        <dbReference type="ARBA" id="ARBA00007996"/>
    </source>
</evidence>
<dbReference type="OrthoDB" id="6416275at2759"/>
<sequence>MADLVPANREAVMEWLKEGEDQLDWSPHLKYVAALEGGGVTPSQLADRVRHKGALGNSFYLVEEARFPSVSLTHSMISESLCSTGLSEEQWHQIPRQCPLDKMADHTGCFFVVARKKK</sequence>
<dbReference type="EMBL" id="VIIS01002036">
    <property type="protein sequence ID" value="KAF0289359.1"/>
    <property type="molecule type" value="Genomic_DNA"/>
</dbReference>
<dbReference type="GO" id="GO:0032259">
    <property type="term" value="P:methylation"/>
    <property type="evidence" value="ECO:0007669"/>
    <property type="project" value="UniProtKB-KW"/>
</dbReference>
<keyword evidence="6" id="KW-1185">Reference proteome</keyword>
<dbReference type="AlphaFoldDB" id="A0A6A4V885"/>
<dbReference type="Pfam" id="PF01234">
    <property type="entry name" value="NNMT_PNMT_TEMT"/>
    <property type="match status" value="1"/>
</dbReference>
<organism evidence="5 6">
    <name type="scientific">Amphibalanus amphitrite</name>
    <name type="common">Striped barnacle</name>
    <name type="synonym">Balanus amphitrite</name>
    <dbReference type="NCBI Taxonomy" id="1232801"/>
    <lineage>
        <taxon>Eukaryota</taxon>
        <taxon>Metazoa</taxon>
        <taxon>Ecdysozoa</taxon>
        <taxon>Arthropoda</taxon>
        <taxon>Crustacea</taxon>
        <taxon>Multicrustacea</taxon>
        <taxon>Cirripedia</taxon>
        <taxon>Thoracica</taxon>
        <taxon>Thoracicalcarea</taxon>
        <taxon>Balanomorpha</taxon>
        <taxon>Balanoidea</taxon>
        <taxon>Balanidae</taxon>
        <taxon>Amphibalaninae</taxon>
        <taxon>Amphibalanus</taxon>
    </lineage>
</organism>
<evidence type="ECO:0000256" key="3">
    <source>
        <dbReference type="ARBA" id="ARBA00022679"/>
    </source>
</evidence>
<dbReference type="InterPro" id="IPR000940">
    <property type="entry name" value="NNMT_TEMT_trans"/>
</dbReference>
<protein>
    <submittedName>
        <fullName evidence="5">Uncharacterized protein</fullName>
    </submittedName>
</protein>
<keyword evidence="4" id="KW-0949">S-adenosyl-L-methionine</keyword>
<dbReference type="PANTHER" id="PTHR10867:SF17">
    <property type="entry name" value="NICOTINAMIDE N-METHYLTRANSFERASE"/>
    <property type="match status" value="1"/>
</dbReference>
<dbReference type="PROSITE" id="PS51681">
    <property type="entry name" value="SAM_MT_NNMT_PNMT_TEMT"/>
    <property type="match status" value="1"/>
</dbReference>
<dbReference type="GO" id="GO:0008170">
    <property type="term" value="F:N-methyltransferase activity"/>
    <property type="evidence" value="ECO:0007669"/>
    <property type="project" value="TreeGrafter"/>
</dbReference>
<name>A0A6A4V885_AMPAM</name>
<evidence type="ECO:0000256" key="4">
    <source>
        <dbReference type="ARBA" id="ARBA00022691"/>
    </source>
</evidence>
<gene>
    <name evidence="5" type="ORF">FJT64_012413</name>
</gene>